<dbReference type="OrthoDB" id="9806228at2"/>
<evidence type="ECO:0000313" key="7">
    <source>
        <dbReference type="Proteomes" id="UP000027946"/>
    </source>
</evidence>
<accession>A0A069RDK8</accession>
<comment type="similarity">
    <text evidence="3">Belongs to the flavoredoxin family.</text>
</comment>
<dbReference type="eggNOG" id="COG1853">
    <property type="taxonomic scope" value="Bacteria"/>
</dbReference>
<dbReference type="AlphaFoldDB" id="A0A069RDK8"/>
<comment type="cofactor">
    <cofactor evidence="1">
        <name>FMN</name>
        <dbReference type="ChEBI" id="CHEBI:58210"/>
    </cofactor>
</comment>
<name>A0A069RDK8_PEPLI</name>
<dbReference type="PANTHER" id="PTHR43567:SF1">
    <property type="entry name" value="FLAVOREDOXIN"/>
    <property type="match status" value="1"/>
</dbReference>
<dbReference type="Pfam" id="PF01613">
    <property type="entry name" value="Flavin_Reduct"/>
    <property type="match status" value="1"/>
</dbReference>
<evidence type="ECO:0000259" key="5">
    <source>
        <dbReference type="SMART" id="SM00903"/>
    </source>
</evidence>
<evidence type="ECO:0000259" key="4">
    <source>
        <dbReference type="SMART" id="SM00507"/>
    </source>
</evidence>
<reference evidence="6 7" key="1">
    <citation type="submission" date="2014-03" db="EMBL/GenBank/DDBJ databases">
        <title>Genome sequence of Clostridium litorale W6, DSM 5388.</title>
        <authorList>
            <person name="Poehlein A."/>
            <person name="Jagirdar A."/>
            <person name="Khonsari B."/>
            <person name="Chibani C.M."/>
            <person name="Gutierrez Gutierrez D.A."/>
            <person name="Davydova E."/>
            <person name="Alghaithi H.S."/>
            <person name="Nair K.P."/>
            <person name="Dhamotharan K."/>
            <person name="Chandran L."/>
            <person name="G W."/>
            <person name="Daniel R."/>
        </authorList>
    </citation>
    <scope>NUCLEOTIDE SEQUENCE [LARGE SCALE GENOMIC DNA]</scope>
    <source>
        <strain evidence="6 7">W6</strain>
    </source>
</reference>
<sequence>MKKKYVDKSYIYERDGKKCVFCGKSLKFKQMSIDHYFPKSRGGTNDIFNLVLSCKRCNTLKSSRVPNGYKKKLTKLFLRAVADDKVSASVSRMPKKSVMSVALDMQKIEHMGDYYAFQNDCYRIYVKDDQIYKIIQLNSNEKDKYREGFKMRKSFGKKTISYPAPVYIVCSYDENGKANAMNAAWGGLCSSNPASICVSIRKERKTYENIIKNNAFTINIPSSGNAQSADYFGMVSGKDEDKFEMSGLTPVKSDTVNAPYIDEFPVAIECSLLKTVEIGSHVQFIGEIQDVKISMDCLDENGDVDIRKVDPILFVPEIRKYYCVGDEVGRAFSIGRAIKDK</sequence>
<dbReference type="InterPro" id="IPR012349">
    <property type="entry name" value="Split_barrel_FMN-bd"/>
</dbReference>
<dbReference type="PANTHER" id="PTHR43567">
    <property type="entry name" value="FLAVOREDOXIN-RELATED-RELATED"/>
    <property type="match status" value="1"/>
</dbReference>
<dbReference type="InterPro" id="IPR029471">
    <property type="entry name" value="HNH_5"/>
</dbReference>
<evidence type="ECO:0000256" key="3">
    <source>
        <dbReference type="ARBA" id="ARBA00038054"/>
    </source>
</evidence>
<protein>
    <submittedName>
        <fullName evidence="6">Flavoredoxin Flr</fullName>
    </submittedName>
</protein>
<comment type="caution">
    <text evidence="6">The sequence shown here is derived from an EMBL/GenBank/DDBJ whole genome shotgun (WGS) entry which is preliminary data.</text>
</comment>
<dbReference type="STRING" id="1121324.CLIT_11c01630"/>
<feature type="domain" description="Flavin reductase like" evidence="5">
    <location>
        <begin position="159"/>
        <end position="307"/>
    </location>
</feature>
<feature type="domain" description="HNH nuclease" evidence="4">
    <location>
        <begin position="6"/>
        <end position="59"/>
    </location>
</feature>
<evidence type="ECO:0000256" key="1">
    <source>
        <dbReference type="ARBA" id="ARBA00001917"/>
    </source>
</evidence>
<dbReference type="Gene3D" id="2.30.110.10">
    <property type="entry name" value="Electron Transport, Fmn-binding Protein, Chain A"/>
    <property type="match status" value="1"/>
</dbReference>
<dbReference type="SMART" id="SM00507">
    <property type="entry name" value="HNHc"/>
    <property type="match status" value="1"/>
</dbReference>
<keyword evidence="2" id="KW-0285">Flavoprotein</keyword>
<dbReference type="SMART" id="SM00903">
    <property type="entry name" value="Flavin_Reduct"/>
    <property type="match status" value="1"/>
</dbReference>
<dbReference type="SUPFAM" id="SSF50475">
    <property type="entry name" value="FMN-binding split barrel"/>
    <property type="match status" value="1"/>
</dbReference>
<dbReference type="InterPro" id="IPR052174">
    <property type="entry name" value="Flavoredoxin"/>
</dbReference>
<dbReference type="InterPro" id="IPR002563">
    <property type="entry name" value="Flavin_Rdtase-like_dom"/>
</dbReference>
<dbReference type="RefSeq" id="WP_077216556.1">
    <property type="nucleotide sequence ID" value="NZ_FSRH01000002.1"/>
</dbReference>
<organism evidence="6 7">
    <name type="scientific">Peptoclostridium litorale DSM 5388</name>
    <dbReference type="NCBI Taxonomy" id="1121324"/>
    <lineage>
        <taxon>Bacteria</taxon>
        <taxon>Bacillati</taxon>
        <taxon>Bacillota</taxon>
        <taxon>Clostridia</taxon>
        <taxon>Peptostreptococcales</taxon>
        <taxon>Peptoclostridiaceae</taxon>
        <taxon>Peptoclostridium</taxon>
    </lineage>
</organism>
<dbReference type="Pfam" id="PF14279">
    <property type="entry name" value="HNH_5"/>
    <property type="match status" value="1"/>
</dbReference>
<dbReference type="CDD" id="cd00085">
    <property type="entry name" value="HNHc"/>
    <property type="match status" value="1"/>
</dbReference>
<evidence type="ECO:0000313" key="6">
    <source>
        <dbReference type="EMBL" id="KDR95134.1"/>
    </source>
</evidence>
<gene>
    <name evidence="6" type="primary">flr</name>
    <name evidence="6" type="ORF">CLIT_11c01630</name>
</gene>
<proteinExistence type="inferred from homology"/>
<evidence type="ECO:0000256" key="2">
    <source>
        <dbReference type="ARBA" id="ARBA00022630"/>
    </source>
</evidence>
<dbReference type="InterPro" id="IPR003615">
    <property type="entry name" value="HNH_nuc"/>
</dbReference>
<dbReference type="Gene3D" id="1.10.30.50">
    <property type="match status" value="1"/>
</dbReference>
<dbReference type="Proteomes" id="UP000027946">
    <property type="component" value="Unassembled WGS sequence"/>
</dbReference>
<dbReference type="GO" id="GO:0010181">
    <property type="term" value="F:FMN binding"/>
    <property type="evidence" value="ECO:0007669"/>
    <property type="project" value="InterPro"/>
</dbReference>
<dbReference type="EMBL" id="JJMM01000011">
    <property type="protein sequence ID" value="KDR95134.1"/>
    <property type="molecule type" value="Genomic_DNA"/>
</dbReference>
<keyword evidence="7" id="KW-1185">Reference proteome</keyword>
<dbReference type="eggNOG" id="COG1403">
    <property type="taxonomic scope" value="Bacteria"/>
</dbReference>
<dbReference type="GO" id="GO:0016646">
    <property type="term" value="F:oxidoreductase activity, acting on the CH-NH group of donors, NAD or NADP as acceptor"/>
    <property type="evidence" value="ECO:0007669"/>
    <property type="project" value="UniProtKB-ARBA"/>
</dbReference>